<evidence type="ECO:0000313" key="2">
    <source>
        <dbReference type="EMBL" id="EGD95536.1"/>
    </source>
</evidence>
<dbReference type="AlphaFoldDB" id="F2RW37"/>
<protein>
    <submittedName>
        <fullName evidence="2">Uncharacterized protein</fullName>
    </submittedName>
</protein>
<sequence length="217" mass="24210">MLWSSQAKTSRSAIQTNEIGQKAAPPKQGLSSVLHSGSLNRCSFFSRSTSTSSFFSLSSAACIYNSQPAASSQQTWVRDEEVRGLVYTYLRRSRGRRGRDRPRKDDYYRMAAALEREREVNDLLKGARDKGGREGGWGRDGDASWTSDLAMHGICKKKSSITNGVRSSILLAVVDTGESNPKADDPRHRLWTTLFGRWEINVETKEEEKTGQDVAVE</sequence>
<gene>
    <name evidence="2" type="ORF">TESG_03012</name>
</gene>
<organism evidence="2 3">
    <name type="scientific">Trichophyton tonsurans (strain CBS 112818)</name>
    <name type="common">Scalp ringworm fungus</name>
    <dbReference type="NCBI Taxonomy" id="647933"/>
    <lineage>
        <taxon>Eukaryota</taxon>
        <taxon>Fungi</taxon>
        <taxon>Dikarya</taxon>
        <taxon>Ascomycota</taxon>
        <taxon>Pezizomycotina</taxon>
        <taxon>Eurotiomycetes</taxon>
        <taxon>Eurotiomycetidae</taxon>
        <taxon>Onygenales</taxon>
        <taxon>Arthrodermataceae</taxon>
        <taxon>Trichophyton</taxon>
    </lineage>
</organism>
<name>F2RW37_TRIT1</name>
<keyword evidence="3" id="KW-1185">Reference proteome</keyword>
<proteinExistence type="predicted"/>
<dbReference type="Proteomes" id="UP000009172">
    <property type="component" value="Unassembled WGS sequence"/>
</dbReference>
<feature type="region of interest" description="Disordered" evidence="1">
    <location>
        <begin position="1"/>
        <end position="30"/>
    </location>
</feature>
<accession>F2RW37</accession>
<dbReference type="EMBL" id="GG698488">
    <property type="protein sequence ID" value="EGD95536.1"/>
    <property type="molecule type" value="Genomic_DNA"/>
</dbReference>
<reference evidence="3" key="1">
    <citation type="journal article" date="2012" name="MBio">
        <title>Comparative genome analysis of Trichophyton rubrum and related dermatophytes reveals candidate genes involved in infection.</title>
        <authorList>
            <person name="Martinez D.A."/>
            <person name="Oliver B.G."/>
            <person name="Graeser Y."/>
            <person name="Goldberg J.M."/>
            <person name="Li W."/>
            <person name="Martinez-Rossi N.M."/>
            <person name="Monod M."/>
            <person name="Shelest E."/>
            <person name="Barton R.C."/>
            <person name="Birch E."/>
            <person name="Brakhage A.A."/>
            <person name="Chen Z."/>
            <person name="Gurr S.J."/>
            <person name="Heiman D."/>
            <person name="Heitman J."/>
            <person name="Kosti I."/>
            <person name="Rossi A."/>
            <person name="Saif S."/>
            <person name="Samalova M."/>
            <person name="Saunders C.W."/>
            <person name="Shea T."/>
            <person name="Summerbell R.C."/>
            <person name="Xu J."/>
            <person name="Young S."/>
            <person name="Zeng Q."/>
            <person name="Birren B.W."/>
            <person name="Cuomo C.A."/>
            <person name="White T.C."/>
        </authorList>
    </citation>
    <scope>NUCLEOTIDE SEQUENCE [LARGE SCALE GENOMIC DNA]</scope>
    <source>
        <strain evidence="3">CBS 112818</strain>
    </source>
</reference>
<dbReference type="HOGENOM" id="CLU_1273065_0_0_1"/>
<evidence type="ECO:0000313" key="3">
    <source>
        <dbReference type="Proteomes" id="UP000009172"/>
    </source>
</evidence>
<evidence type="ECO:0000256" key="1">
    <source>
        <dbReference type="SAM" id="MobiDB-lite"/>
    </source>
</evidence>
<feature type="compositionally biased region" description="Polar residues" evidence="1">
    <location>
        <begin position="1"/>
        <end position="19"/>
    </location>
</feature>